<dbReference type="AlphaFoldDB" id="A0A9J6B529"/>
<name>A0A9J6B529_SOLCO</name>
<protein>
    <submittedName>
        <fullName evidence="1">Uncharacterized protein</fullName>
    </submittedName>
</protein>
<organism evidence="1 2">
    <name type="scientific">Solanum commersonii</name>
    <name type="common">Commerson's wild potato</name>
    <name type="synonym">Commerson's nightshade</name>
    <dbReference type="NCBI Taxonomy" id="4109"/>
    <lineage>
        <taxon>Eukaryota</taxon>
        <taxon>Viridiplantae</taxon>
        <taxon>Streptophyta</taxon>
        <taxon>Embryophyta</taxon>
        <taxon>Tracheophyta</taxon>
        <taxon>Spermatophyta</taxon>
        <taxon>Magnoliopsida</taxon>
        <taxon>eudicotyledons</taxon>
        <taxon>Gunneridae</taxon>
        <taxon>Pentapetalae</taxon>
        <taxon>asterids</taxon>
        <taxon>lamiids</taxon>
        <taxon>Solanales</taxon>
        <taxon>Solanaceae</taxon>
        <taxon>Solanoideae</taxon>
        <taxon>Solaneae</taxon>
        <taxon>Solanum</taxon>
    </lineage>
</organism>
<dbReference type="PANTHER" id="PTHR31442">
    <property type="entry name" value="HOMEODOMAIN-LIKE SUPERFAMILY PROTEIN-RELATED"/>
    <property type="match status" value="1"/>
</dbReference>
<proteinExistence type="predicted"/>
<dbReference type="Proteomes" id="UP000824120">
    <property type="component" value="Chromosome 1"/>
</dbReference>
<reference evidence="1 2" key="1">
    <citation type="submission" date="2020-09" db="EMBL/GenBank/DDBJ databases">
        <title>De no assembly of potato wild relative species, Solanum commersonii.</title>
        <authorList>
            <person name="Cho K."/>
        </authorList>
    </citation>
    <scope>NUCLEOTIDE SEQUENCE [LARGE SCALE GENOMIC DNA]</scope>
    <source>
        <strain evidence="1">LZ3.2</strain>
        <tissue evidence="1">Leaf</tissue>
    </source>
</reference>
<sequence length="404" mass="46394">MYQVTTVDRISVAISILSQGKEKVDVMLVNVHSLDSFCFKLLKQADALDIVTLFVCDEQDELFAKKDFDNGTYLYMENSLDEIILKYLWQFLLRKKIQRDKVIEGLDPKGDHVKYVYNIGNENFVGNKGHVGEKIRSINNEEQSNSIHETERGTYKLRSKRCKKGKKVIDKGERQSTCIDKTLKRNDYIEWTVDLCEKFKEATQRLGDGRLTRMQVANYLQRCRINQRRPLEDQTYIRQGSSSGSQQRIETSSHKIFGRILDLQTNVPNQTHGDPEFSPVNNNNIYSSSTKQQLCHPQRHIQQHYLNPFLSGQNNDVGRLQQQHDLLFGSQGTIIGSTNSNFYTTSNSGNYHDYNFNRESQNDYSSSLNQVYVTTNSTSAMMTDMNDGNAIINGSRAANSNFQQ</sequence>
<accession>A0A9J6B529</accession>
<dbReference type="EMBL" id="JACXVP010000001">
    <property type="protein sequence ID" value="KAG5631869.1"/>
    <property type="molecule type" value="Genomic_DNA"/>
</dbReference>
<evidence type="ECO:0000313" key="1">
    <source>
        <dbReference type="EMBL" id="KAG5631869.1"/>
    </source>
</evidence>
<dbReference type="InterPro" id="IPR044841">
    <property type="entry name" value="LUX/BOA-like"/>
</dbReference>
<keyword evidence="2" id="KW-1185">Reference proteome</keyword>
<dbReference type="OrthoDB" id="1289656at2759"/>
<evidence type="ECO:0000313" key="2">
    <source>
        <dbReference type="Proteomes" id="UP000824120"/>
    </source>
</evidence>
<dbReference type="GO" id="GO:0003700">
    <property type="term" value="F:DNA-binding transcription factor activity"/>
    <property type="evidence" value="ECO:0007669"/>
    <property type="project" value="InterPro"/>
</dbReference>
<dbReference type="PANTHER" id="PTHR31442:SF32">
    <property type="entry name" value="TWO-COMPONENT RESPONSE REGULATOR ORR21-LIKE"/>
    <property type="match status" value="1"/>
</dbReference>
<comment type="caution">
    <text evidence="1">The sequence shown here is derived from an EMBL/GenBank/DDBJ whole genome shotgun (WGS) entry which is preliminary data.</text>
</comment>
<dbReference type="GO" id="GO:0005634">
    <property type="term" value="C:nucleus"/>
    <property type="evidence" value="ECO:0007669"/>
    <property type="project" value="TreeGrafter"/>
</dbReference>
<gene>
    <name evidence="1" type="ORF">H5410_003586</name>
</gene>